<sequence length="146" mass="17194">MLTIKDCYKVNYFNNLLEYLEDQVEEELYPQKLLPQRPIQGLDGDVVGEKDLVFRVSSETTTIKIRTKSPIYFNLKRSNSRKGSFRATQAYLFPSFFLSVKFLNDFIRQKKNQRKQASGKGHKLASQQYLPRDFKQVVIQTNKYIK</sequence>
<keyword evidence="2" id="KW-1185">Reference proteome</keyword>
<dbReference type="AlphaFoldDB" id="A0A8S1YKG3"/>
<gene>
    <name evidence="1" type="ORF">PPENT_87.1.T2070006</name>
</gene>
<reference evidence="1" key="1">
    <citation type="submission" date="2021-01" db="EMBL/GenBank/DDBJ databases">
        <authorList>
            <consortium name="Genoscope - CEA"/>
            <person name="William W."/>
        </authorList>
    </citation>
    <scope>NUCLEOTIDE SEQUENCE</scope>
</reference>
<evidence type="ECO:0000313" key="1">
    <source>
        <dbReference type="EMBL" id="CAD8214329.1"/>
    </source>
</evidence>
<protein>
    <submittedName>
        <fullName evidence="1">Uncharacterized protein</fullName>
    </submittedName>
</protein>
<dbReference type="Proteomes" id="UP000689195">
    <property type="component" value="Unassembled WGS sequence"/>
</dbReference>
<accession>A0A8S1YKG3</accession>
<dbReference type="EMBL" id="CAJJDO010000207">
    <property type="protein sequence ID" value="CAD8214329.1"/>
    <property type="molecule type" value="Genomic_DNA"/>
</dbReference>
<name>A0A8S1YKG3_9CILI</name>
<evidence type="ECO:0000313" key="2">
    <source>
        <dbReference type="Proteomes" id="UP000689195"/>
    </source>
</evidence>
<comment type="caution">
    <text evidence="1">The sequence shown here is derived from an EMBL/GenBank/DDBJ whole genome shotgun (WGS) entry which is preliminary data.</text>
</comment>
<proteinExistence type="predicted"/>
<organism evidence="1 2">
    <name type="scientific">Paramecium pentaurelia</name>
    <dbReference type="NCBI Taxonomy" id="43138"/>
    <lineage>
        <taxon>Eukaryota</taxon>
        <taxon>Sar</taxon>
        <taxon>Alveolata</taxon>
        <taxon>Ciliophora</taxon>
        <taxon>Intramacronucleata</taxon>
        <taxon>Oligohymenophorea</taxon>
        <taxon>Peniculida</taxon>
        <taxon>Parameciidae</taxon>
        <taxon>Paramecium</taxon>
    </lineage>
</organism>